<proteinExistence type="predicted"/>
<protein>
    <submittedName>
        <fullName evidence="1">Uncharacterized protein</fullName>
    </submittedName>
</protein>
<evidence type="ECO:0000313" key="1">
    <source>
        <dbReference type="EMBL" id="CAF4971230.1"/>
    </source>
</evidence>
<sequence length="38" mass="4185">NGLPKLKNNDGRSCSYSCSVKLWSSATFVEALNDHLQT</sequence>
<dbReference type="Proteomes" id="UP000663848">
    <property type="component" value="Unassembled WGS sequence"/>
</dbReference>
<gene>
    <name evidence="1" type="ORF">QYT958_LOCUS35236</name>
</gene>
<name>A0A821Z4A9_9BILA</name>
<dbReference type="EMBL" id="CAJOBR010026390">
    <property type="protein sequence ID" value="CAF4971230.1"/>
    <property type="molecule type" value="Genomic_DNA"/>
</dbReference>
<evidence type="ECO:0000313" key="2">
    <source>
        <dbReference type="Proteomes" id="UP000663848"/>
    </source>
</evidence>
<comment type="caution">
    <text evidence="1">The sequence shown here is derived from an EMBL/GenBank/DDBJ whole genome shotgun (WGS) entry which is preliminary data.</text>
</comment>
<organism evidence="1 2">
    <name type="scientific">Rotaria socialis</name>
    <dbReference type="NCBI Taxonomy" id="392032"/>
    <lineage>
        <taxon>Eukaryota</taxon>
        <taxon>Metazoa</taxon>
        <taxon>Spiralia</taxon>
        <taxon>Gnathifera</taxon>
        <taxon>Rotifera</taxon>
        <taxon>Eurotatoria</taxon>
        <taxon>Bdelloidea</taxon>
        <taxon>Philodinida</taxon>
        <taxon>Philodinidae</taxon>
        <taxon>Rotaria</taxon>
    </lineage>
</organism>
<reference evidence="1" key="1">
    <citation type="submission" date="2021-02" db="EMBL/GenBank/DDBJ databases">
        <authorList>
            <person name="Nowell W R."/>
        </authorList>
    </citation>
    <scope>NUCLEOTIDE SEQUENCE</scope>
</reference>
<accession>A0A821Z4A9</accession>
<feature type="non-terminal residue" evidence="1">
    <location>
        <position position="1"/>
    </location>
</feature>
<dbReference type="AlphaFoldDB" id="A0A821Z4A9"/>